<evidence type="ECO:0000256" key="1">
    <source>
        <dbReference type="ARBA" id="ARBA00022801"/>
    </source>
</evidence>
<accession>A0A6S7L2G5</accession>
<comment type="catalytic activity">
    <reaction evidence="5">
        <text>3-O-(N-acetyl-beta-D-glucosaminyl)-L-threonyl-[protein] + H2O = L-threonyl-[protein] + N-acetyl-D-glucosamine</text>
        <dbReference type="Rhea" id="RHEA:48892"/>
        <dbReference type="Rhea" id="RHEA-COMP:11060"/>
        <dbReference type="Rhea" id="RHEA-COMP:12252"/>
        <dbReference type="ChEBI" id="CHEBI:15377"/>
        <dbReference type="ChEBI" id="CHEBI:30013"/>
        <dbReference type="ChEBI" id="CHEBI:90840"/>
        <dbReference type="ChEBI" id="CHEBI:506227"/>
        <dbReference type="EC" id="3.2.1.169"/>
    </reaction>
</comment>
<dbReference type="InterPro" id="IPR017853">
    <property type="entry name" value="GH"/>
</dbReference>
<dbReference type="InterPro" id="IPR011496">
    <property type="entry name" value="O-GlcNAcase_cat"/>
</dbReference>
<evidence type="ECO:0000256" key="6">
    <source>
        <dbReference type="ARBA" id="ARBA00066938"/>
    </source>
</evidence>
<evidence type="ECO:0000259" key="9">
    <source>
        <dbReference type="PROSITE" id="PS52009"/>
    </source>
</evidence>
<dbReference type="GO" id="GO:0102571">
    <property type="term" value="F:[protein]-3-O-(N-acetyl-D-glucosaminyl)-L-serine/L-threonine O-N-acetyl-alpha-D-glucosaminase activity"/>
    <property type="evidence" value="ECO:0007669"/>
    <property type="project" value="UniProtKB-EC"/>
</dbReference>
<evidence type="ECO:0000313" key="11">
    <source>
        <dbReference type="Proteomes" id="UP001152795"/>
    </source>
</evidence>
<dbReference type="OrthoDB" id="9975416at2759"/>
<dbReference type="PROSITE" id="PS52009">
    <property type="entry name" value="GH84"/>
    <property type="match status" value="1"/>
</dbReference>
<keyword evidence="1" id="KW-0378">Hydrolase</keyword>
<reference evidence="10" key="1">
    <citation type="submission" date="2020-04" db="EMBL/GenBank/DDBJ databases">
        <authorList>
            <person name="Alioto T."/>
            <person name="Alioto T."/>
            <person name="Gomez Garrido J."/>
        </authorList>
    </citation>
    <scope>NUCLEOTIDE SEQUENCE</scope>
    <source>
        <strain evidence="10">A484AB</strain>
    </source>
</reference>
<sequence length="576" mass="65097">MVPFPGNCCLKSGNKDKISMDRNEEEEFIAGVVEGFYGRPWTFDQRKELFSRLKKLGLNFYLYAPKDDIKHRALWREMYTPDELDNLRSLISCAREQNIVFIYALSPGLDMVFSSSKEVDTLKNKIKQIADLGCVAFALLYDDIDPEIRPADKHAFESFAHAQVTVTNEVFKFLSKAKYFLVCPTEYAASRAVPTVDKSSYLSTLGSQLHPAIDIMWTGPKVVSKVITTHSIRVVANVLKRKPVIWDNIHANDYDQRRLFLGPYDGRPIHLYTHLRGILTNPNCEFESNFIAIHTLSTWIKCARVTFFGEEEASPRNTSNTKETKDIIEPMEDESVVDSNLSGNQSESKDLGVDSKEEKIDSTMDTDIEPTTSPVVIEPVLPKSITILKAYDPEEAVKLAVTEWLQEFSNPKSVIFNTYAKSGTFSVVNNSTPVQSTASIPTQTDVTSAILKDSVKVISAPSPVKVAKAKSRNKTKKDMEAEHVPAADSCVGEEMEVVETKTEIKDEVCQHKHELPFRLTVDDLLLLVDFFYLPHQHGKRAIQILNEFRWLKANSIKSDEMSDTESAKKVWTEFRS</sequence>
<dbReference type="AlphaFoldDB" id="A0A6S7L2G5"/>
<dbReference type="Pfam" id="PF07555">
    <property type="entry name" value="NAGidase"/>
    <property type="match status" value="1"/>
</dbReference>
<proteinExistence type="predicted"/>
<organism evidence="10 11">
    <name type="scientific">Paramuricea clavata</name>
    <name type="common">Red gorgonian</name>
    <name type="synonym">Violescent sea-whip</name>
    <dbReference type="NCBI Taxonomy" id="317549"/>
    <lineage>
        <taxon>Eukaryota</taxon>
        <taxon>Metazoa</taxon>
        <taxon>Cnidaria</taxon>
        <taxon>Anthozoa</taxon>
        <taxon>Octocorallia</taxon>
        <taxon>Malacalcyonacea</taxon>
        <taxon>Plexauridae</taxon>
        <taxon>Paramuricea</taxon>
    </lineage>
</organism>
<gene>
    <name evidence="10" type="ORF">PACLA_8A042991</name>
</gene>
<dbReference type="Proteomes" id="UP001152795">
    <property type="component" value="Unassembled WGS sequence"/>
</dbReference>
<evidence type="ECO:0000256" key="8">
    <source>
        <dbReference type="SAM" id="MobiDB-lite"/>
    </source>
</evidence>
<keyword evidence="11" id="KW-1185">Reference proteome</keyword>
<dbReference type="EMBL" id="CACRXK020019593">
    <property type="protein sequence ID" value="CAB4033843.1"/>
    <property type="molecule type" value="Genomic_DNA"/>
</dbReference>
<feature type="compositionally biased region" description="Polar residues" evidence="8">
    <location>
        <begin position="337"/>
        <end position="346"/>
    </location>
</feature>
<evidence type="ECO:0000256" key="5">
    <source>
        <dbReference type="ARBA" id="ARBA00052136"/>
    </source>
</evidence>
<feature type="domain" description="GH84" evidence="9">
    <location>
        <begin position="28"/>
        <end position="304"/>
    </location>
</feature>
<evidence type="ECO:0000256" key="3">
    <source>
        <dbReference type="ARBA" id="ARBA00030512"/>
    </source>
</evidence>
<dbReference type="FunFam" id="3.20.20.80:FF:000009">
    <property type="entry name" value="O-GlcNAcase BT_4395"/>
    <property type="match status" value="1"/>
</dbReference>
<evidence type="ECO:0000256" key="7">
    <source>
        <dbReference type="ARBA" id="ARBA00076634"/>
    </source>
</evidence>
<evidence type="ECO:0000256" key="4">
    <source>
        <dbReference type="ARBA" id="ARBA00050933"/>
    </source>
</evidence>
<comment type="catalytic activity">
    <reaction evidence="4">
        <text>3-O-(N-acetyl-beta-D-glucosaminyl)-L-seryl-[protein] + H2O = N-acetyl-D-glucosamine + L-seryl-[protein]</text>
        <dbReference type="Rhea" id="RHEA:48876"/>
        <dbReference type="Rhea" id="RHEA-COMP:9863"/>
        <dbReference type="Rhea" id="RHEA-COMP:12251"/>
        <dbReference type="ChEBI" id="CHEBI:15377"/>
        <dbReference type="ChEBI" id="CHEBI:29999"/>
        <dbReference type="ChEBI" id="CHEBI:90838"/>
        <dbReference type="ChEBI" id="CHEBI:506227"/>
        <dbReference type="EC" id="3.2.1.169"/>
    </reaction>
</comment>
<name>A0A6S7L2G5_PARCT</name>
<dbReference type="EC" id="3.2.1.169" evidence="6"/>
<evidence type="ECO:0000313" key="10">
    <source>
        <dbReference type="EMBL" id="CAB4033843.1"/>
    </source>
</evidence>
<dbReference type="InterPro" id="IPR051822">
    <property type="entry name" value="Glycosyl_Hydrolase_84"/>
</dbReference>
<feature type="compositionally biased region" description="Basic and acidic residues" evidence="8">
    <location>
        <begin position="347"/>
        <end position="358"/>
    </location>
</feature>
<dbReference type="Gene3D" id="3.20.20.80">
    <property type="entry name" value="Glycosidases"/>
    <property type="match status" value="1"/>
</dbReference>
<dbReference type="Gene3D" id="1.20.58.240">
    <property type="entry name" value="STAT, domain 1"/>
    <property type="match status" value="1"/>
</dbReference>
<feature type="region of interest" description="Disordered" evidence="8">
    <location>
        <begin position="311"/>
        <end position="358"/>
    </location>
</feature>
<keyword evidence="2" id="KW-0326">Glycosidase</keyword>
<dbReference type="GO" id="GO:0009100">
    <property type="term" value="P:glycoprotein metabolic process"/>
    <property type="evidence" value="ECO:0007669"/>
    <property type="project" value="TreeGrafter"/>
</dbReference>
<dbReference type="PANTHER" id="PTHR13170">
    <property type="entry name" value="O-GLCNACASE"/>
    <property type="match status" value="1"/>
</dbReference>
<dbReference type="GO" id="GO:0016231">
    <property type="term" value="F:beta-N-acetylglucosaminidase activity"/>
    <property type="evidence" value="ECO:0007669"/>
    <property type="project" value="TreeGrafter"/>
</dbReference>
<dbReference type="SUPFAM" id="SSF51445">
    <property type="entry name" value="(Trans)glycosidases"/>
    <property type="match status" value="1"/>
</dbReference>
<protein>
    <recommendedName>
        <fullName evidence="6">protein O-GlcNAcase</fullName>
        <ecNumber evidence="6">3.2.1.169</ecNumber>
    </recommendedName>
    <alternativeName>
        <fullName evidence="3">Beta-N-acetylhexosaminidase</fullName>
    </alternativeName>
    <alternativeName>
        <fullName evidence="7">Beta-hexosaminidase</fullName>
    </alternativeName>
</protein>
<dbReference type="PANTHER" id="PTHR13170:SF16">
    <property type="entry name" value="PROTEIN O-GLCNACASE"/>
    <property type="match status" value="1"/>
</dbReference>
<comment type="caution">
    <text evidence="10">The sequence shown here is derived from an EMBL/GenBank/DDBJ whole genome shotgun (WGS) entry which is preliminary data.</text>
</comment>
<evidence type="ECO:0000256" key="2">
    <source>
        <dbReference type="ARBA" id="ARBA00023295"/>
    </source>
</evidence>